<sequence>YSQGTESYQQFAVRIAEMLQDPAQFKELYPYLKKVGYMPSNKKDTVNG</sequence>
<organism evidence="1">
    <name type="scientific">Acinetobacter baumannii</name>
    <dbReference type="NCBI Taxonomy" id="470"/>
    <lineage>
        <taxon>Bacteria</taxon>
        <taxon>Pseudomonadati</taxon>
        <taxon>Pseudomonadota</taxon>
        <taxon>Gammaproteobacteria</taxon>
        <taxon>Moraxellales</taxon>
        <taxon>Moraxellaceae</taxon>
        <taxon>Acinetobacter</taxon>
        <taxon>Acinetobacter calcoaceticus/baumannii complex</taxon>
    </lineage>
</organism>
<dbReference type="AlphaFoldDB" id="W8Q558"/>
<protein>
    <submittedName>
        <fullName evidence="1">DNA replication protein B</fullName>
    </submittedName>
</protein>
<geneLocation type="plasmid" evidence="1">
    <name>pAb25-OXA-253</name>
</geneLocation>
<keyword evidence="1" id="KW-0614">Plasmid</keyword>
<evidence type="ECO:0000313" key="1">
    <source>
        <dbReference type="EMBL" id="AHL38194.1"/>
    </source>
</evidence>
<feature type="non-terminal residue" evidence="1">
    <location>
        <position position="1"/>
    </location>
</feature>
<accession>W8Q558</accession>
<name>W8Q558_ACIBA</name>
<reference evidence="1" key="1">
    <citation type="journal article" date="2014" name="Antimicrob. Agents Chemother.">
        <title>OXA-253, a Variant of the Carbapenem-Hydrolyzing Class D ?-Lactamase OXA-143 in Acinetobacter baumannii.</title>
        <authorList>
            <person name="Girlich D."/>
            <person name="Damaceno Q.S."/>
            <person name="Oliveira A.C."/>
            <person name="Nordmann P."/>
        </authorList>
    </citation>
    <scope>NUCLEOTIDE SEQUENCE</scope>
    <source>
        <strain evidence="1">Ab25</strain>
        <plasmid evidence="1">pAb25-OXA-253</plasmid>
    </source>
</reference>
<proteinExistence type="predicted"/>
<dbReference type="EMBL" id="KF824909">
    <property type="protein sequence ID" value="AHL38194.1"/>
    <property type="molecule type" value="Genomic_DNA"/>
</dbReference>
<gene>
    <name evidence="1" type="primary">repB</name>
</gene>